<accession>A0AAN8QWB8</accession>
<dbReference type="AlphaFoldDB" id="A0AAN8QWB8"/>
<keyword evidence="2" id="KW-1185">Reference proteome</keyword>
<gene>
    <name evidence="1" type="ORF">J4Q44_G00165650</name>
</gene>
<comment type="caution">
    <text evidence="1">The sequence shown here is derived from an EMBL/GenBank/DDBJ whole genome shotgun (WGS) entry which is preliminary data.</text>
</comment>
<organism evidence="1 2">
    <name type="scientific">Coregonus suidteri</name>
    <dbReference type="NCBI Taxonomy" id="861788"/>
    <lineage>
        <taxon>Eukaryota</taxon>
        <taxon>Metazoa</taxon>
        <taxon>Chordata</taxon>
        <taxon>Craniata</taxon>
        <taxon>Vertebrata</taxon>
        <taxon>Euteleostomi</taxon>
        <taxon>Actinopterygii</taxon>
        <taxon>Neopterygii</taxon>
        <taxon>Teleostei</taxon>
        <taxon>Protacanthopterygii</taxon>
        <taxon>Salmoniformes</taxon>
        <taxon>Salmonidae</taxon>
        <taxon>Coregoninae</taxon>
        <taxon>Coregonus</taxon>
    </lineage>
</organism>
<dbReference type="Proteomes" id="UP001356427">
    <property type="component" value="Unassembled WGS sequence"/>
</dbReference>
<name>A0AAN8QWB8_9TELE</name>
<evidence type="ECO:0000313" key="2">
    <source>
        <dbReference type="Proteomes" id="UP001356427"/>
    </source>
</evidence>
<dbReference type="EMBL" id="JAGTTL010000014">
    <property type="protein sequence ID" value="KAK6313218.1"/>
    <property type="molecule type" value="Genomic_DNA"/>
</dbReference>
<reference evidence="1 2" key="1">
    <citation type="submission" date="2021-04" db="EMBL/GenBank/DDBJ databases">
        <authorList>
            <person name="De Guttry C."/>
            <person name="Zahm M."/>
            <person name="Klopp C."/>
            <person name="Cabau C."/>
            <person name="Louis A."/>
            <person name="Berthelot C."/>
            <person name="Parey E."/>
            <person name="Roest Crollius H."/>
            <person name="Montfort J."/>
            <person name="Robinson-Rechavi M."/>
            <person name="Bucao C."/>
            <person name="Bouchez O."/>
            <person name="Gislard M."/>
            <person name="Lluch J."/>
            <person name="Milhes M."/>
            <person name="Lampietro C."/>
            <person name="Lopez Roques C."/>
            <person name="Donnadieu C."/>
            <person name="Braasch I."/>
            <person name="Desvignes T."/>
            <person name="Postlethwait J."/>
            <person name="Bobe J."/>
            <person name="Wedekind C."/>
            <person name="Guiguen Y."/>
        </authorList>
    </citation>
    <scope>NUCLEOTIDE SEQUENCE [LARGE SCALE GENOMIC DNA]</scope>
    <source>
        <strain evidence="1">Cs_M1</strain>
        <tissue evidence="1">Blood</tissue>
    </source>
</reference>
<sequence length="132" mass="14587">MAKGPNSGNPAYQVGRPVIVGVVNTLENGTVIQRTPVNLWKPVSIGLCDSAEMRPVLFGENCYLFQINFTEYDFDRNDVCWPQLVSPSADITRVSRIVFGQGPYPGVFPSSLPPFSGLHGNRSEQPWRSAFL</sequence>
<evidence type="ECO:0000313" key="1">
    <source>
        <dbReference type="EMBL" id="KAK6313218.1"/>
    </source>
</evidence>
<proteinExistence type="predicted"/>
<protein>
    <submittedName>
        <fullName evidence="1">Uncharacterized protein</fullName>
    </submittedName>
</protein>